<organism evidence="1 2">
    <name type="scientific">Streptomyces flaveolus</name>
    <dbReference type="NCBI Taxonomy" id="67297"/>
    <lineage>
        <taxon>Bacteria</taxon>
        <taxon>Bacillati</taxon>
        <taxon>Actinomycetota</taxon>
        <taxon>Actinomycetes</taxon>
        <taxon>Kitasatosporales</taxon>
        <taxon>Streptomycetaceae</taxon>
        <taxon>Streptomyces</taxon>
    </lineage>
</organism>
<proteinExistence type="predicted"/>
<sequence>MADGVAATALWTLVEEAEIEALAGGPSDMQRFTVGGATVVLGTSGSVVITAAGDALGDSGVWSAEEVRLIGEAPAPVTKRLLGDLEAWGADESSLPIHLAVRLPEGLLYLGTGRRRRADIMQPPDGGEPALTSCGLRLDTRLSRPVLDRVRPTAPAPDLPGLGWLEHVDGDRAAALEQFVTGWYPAADQPQPRHPSSAPAGPRSLPGRLQQLYLLAEQRPVVLGRHNHILPWHEVSTDLLGELLVFGAENQGSFYWGLPWTLDEPEDDPTVWFREFDETPIAEQEPLSGFLLQFSLFEAAMSADYVGHAHSLSDRQVAQLTAPLQHVPLRPFWPRTRTRFYVAPGLVLYVIDSLDDGKFDLWAGATHRSALQAFPESDVKWNRFDG</sequence>
<comment type="caution">
    <text evidence="1">The sequence shown here is derived from an EMBL/GenBank/DDBJ whole genome shotgun (WGS) entry which is preliminary data.</text>
</comment>
<name>A0ABV1VBB7_9ACTN</name>
<protein>
    <submittedName>
        <fullName evidence="1">Uncharacterized protein</fullName>
    </submittedName>
</protein>
<accession>A0ABV1VBB7</accession>
<evidence type="ECO:0000313" key="2">
    <source>
        <dbReference type="Proteomes" id="UP001490330"/>
    </source>
</evidence>
<gene>
    <name evidence="1" type="ORF">ABT322_08340</name>
</gene>
<reference evidence="1 2" key="1">
    <citation type="submission" date="2024-06" db="EMBL/GenBank/DDBJ databases">
        <title>The Natural Products Discovery Center: Release of the First 8490 Sequenced Strains for Exploring Actinobacteria Biosynthetic Diversity.</title>
        <authorList>
            <person name="Kalkreuter E."/>
            <person name="Kautsar S.A."/>
            <person name="Yang D."/>
            <person name="Bader C.D."/>
            <person name="Teijaro C.N."/>
            <person name="Fluegel L."/>
            <person name="Davis C.M."/>
            <person name="Simpson J.R."/>
            <person name="Lauterbach L."/>
            <person name="Steele A.D."/>
            <person name="Gui C."/>
            <person name="Meng S."/>
            <person name="Li G."/>
            <person name="Viehrig K."/>
            <person name="Ye F."/>
            <person name="Su P."/>
            <person name="Kiefer A.F."/>
            <person name="Nichols A."/>
            <person name="Cepeda A.J."/>
            <person name="Yan W."/>
            <person name="Fan B."/>
            <person name="Jiang Y."/>
            <person name="Adhikari A."/>
            <person name="Zheng C.-J."/>
            <person name="Schuster L."/>
            <person name="Cowan T.M."/>
            <person name="Smanski M.J."/>
            <person name="Chevrette M.G."/>
            <person name="De Carvalho L.P.S."/>
            <person name="Shen B."/>
        </authorList>
    </citation>
    <scope>NUCLEOTIDE SEQUENCE [LARGE SCALE GENOMIC DNA]</scope>
    <source>
        <strain evidence="1 2">NPDC000632</strain>
    </source>
</reference>
<evidence type="ECO:0000313" key="1">
    <source>
        <dbReference type="EMBL" id="MER6903782.1"/>
    </source>
</evidence>
<keyword evidence="2" id="KW-1185">Reference proteome</keyword>
<dbReference type="RefSeq" id="WP_350715365.1">
    <property type="nucleotide sequence ID" value="NZ_JBEPCO010000002.1"/>
</dbReference>
<dbReference type="Proteomes" id="UP001490330">
    <property type="component" value="Unassembled WGS sequence"/>
</dbReference>
<dbReference type="EMBL" id="JBEPCV010000005">
    <property type="protein sequence ID" value="MER6903782.1"/>
    <property type="molecule type" value="Genomic_DNA"/>
</dbReference>